<evidence type="ECO:0000313" key="1">
    <source>
        <dbReference type="EMBL" id="KAG0141569.1"/>
    </source>
</evidence>
<organism evidence="1 2">
    <name type="scientific">Cronartium quercuum f. sp. fusiforme G11</name>
    <dbReference type="NCBI Taxonomy" id="708437"/>
    <lineage>
        <taxon>Eukaryota</taxon>
        <taxon>Fungi</taxon>
        <taxon>Dikarya</taxon>
        <taxon>Basidiomycota</taxon>
        <taxon>Pucciniomycotina</taxon>
        <taxon>Pucciniomycetes</taxon>
        <taxon>Pucciniales</taxon>
        <taxon>Coleosporiaceae</taxon>
        <taxon>Cronartium</taxon>
    </lineage>
</organism>
<gene>
    <name evidence="1" type="ORF">CROQUDRAFT_663670</name>
</gene>
<dbReference type="EMBL" id="MU167381">
    <property type="protein sequence ID" value="KAG0141569.1"/>
    <property type="molecule type" value="Genomic_DNA"/>
</dbReference>
<accession>A0A9P6N8H7</accession>
<comment type="caution">
    <text evidence="1">The sequence shown here is derived from an EMBL/GenBank/DDBJ whole genome shotgun (WGS) entry which is preliminary data.</text>
</comment>
<protein>
    <submittedName>
        <fullName evidence="1">Uncharacterized protein</fullName>
    </submittedName>
</protein>
<sequence>MPDTALDFRSDEKSDEYLRRLNIPYSRCQPYIRPLQASSLSSKQHLNPDSIISAPADLTHASETLGSDPSNLRVPDCVTSDGPGVFYGPVQCASSRGCSNSGATKCRWTLCKTCCAKKTENQRKDSTKVFDNDRNTNNADLKEEVCEVHAARAKLELERKAFKAEKRKKKVSMIQERNVKYRSVACPPTMISTESA</sequence>
<keyword evidence="2" id="KW-1185">Reference proteome</keyword>
<proteinExistence type="predicted"/>
<dbReference type="AlphaFoldDB" id="A0A9P6N8H7"/>
<evidence type="ECO:0000313" key="2">
    <source>
        <dbReference type="Proteomes" id="UP000886653"/>
    </source>
</evidence>
<name>A0A9P6N8H7_9BASI</name>
<dbReference type="Proteomes" id="UP000886653">
    <property type="component" value="Unassembled WGS sequence"/>
</dbReference>
<reference evidence="1" key="1">
    <citation type="submission" date="2013-11" db="EMBL/GenBank/DDBJ databases">
        <title>Genome sequence of the fusiform rust pathogen reveals effectors for host alternation and coevolution with pine.</title>
        <authorList>
            <consortium name="DOE Joint Genome Institute"/>
            <person name="Smith K."/>
            <person name="Pendleton A."/>
            <person name="Kubisiak T."/>
            <person name="Anderson C."/>
            <person name="Salamov A."/>
            <person name="Aerts A."/>
            <person name="Riley R."/>
            <person name="Clum A."/>
            <person name="Lindquist E."/>
            <person name="Ence D."/>
            <person name="Campbell M."/>
            <person name="Kronenberg Z."/>
            <person name="Feau N."/>
            <person name="Dhillon B."/>
            <person name="Hamelin R."/>
            <person name="Burleigh J."/>
            <person name="Smith J."/>
            <person name="Yandell M."/>
            <person name="Nelson C."/>
            <person name="Grigoriev I."/>
            <person name="Davis J."/>
        </authorList>
    </citation>
    <scope>NUCLEOTIDE SEQUENCE</scope>
    <source>
        <strain evidence="1">G11</strain>
    </source>
</reference>